<evidence type="ECO:0000313" key="3">
    <source>
        <dbReference type="Proteomes" id="UP001320876"/>
    </source>
</evidence>
<dbReference type="SFLD" id="SFLDG01139">
    <property type="entry name" value="C2.A:_Pyridoxal_Phosphate_Phos"/>
    <property type="match status" value="1"/>
</dbReference>
<dbReference type="Pfam" id="PF13242">
    <property type="entry name" value="Hydrolase_like"/>
    <property type="match status" value="1"/>
</dbReference>
<dbReference type="PANTHER" id="PTHR19288">
    <property type="entry name" value="4-NITROPHENYLPHOSPHATASE-RELATED"/>
    <property type="match status" value="1"/>
</dbReference>
<dbReference type="Proteomes" id="UP001320876">
    <property type="component" value="Unassembled WGS sequence"/>
</dbReference>
<dbReference type="InterPro" id="IPR023214">
    <property type="entry name" value="HAD_sf"/>
</dbReference>
<dbReference type="SFLD" id="SFLDS00003">
    <property type="entry name" value="Haloacid_Dehalogenase"/>
    <property type="match status" value="1"/>
</dbReference>
<comment type="caution">
    <text evidence="2">The sequence shown here is derived from an EMBL/GenBank/DDBJ whole genome shotgun (WGS) entry which is preliminary data.</text>
</comment>
<keyword evidence="3" id="KW-1185">Reference proteome</keyword>
<sequence length="293" mass="31997">MGYPHEKASVASPEEGRSWHGSRWFNGMATVGFLLDMDGVIYRGSRLIPGASDFITRLRNHGIPFRFLTNNSQRARRDVALKLHRLGIEASEDEVFTCAMATARFLASQKPNGTAYVIGEHGLAAALHRNGLTVVDDDPDFVVVGEGRTMTFEMIERGVRLVEKGARLIATNPDPNCPTDQGTRPGCGAIVAMIERATGVVAFSVGKPSPVMMRAARKEMGLRTDEVIMVGDTMETDILGAVQMGYRSVLVLSGGTRRQDLKKFAYEPDLIVDHIGMIPDSYIFANMEPALAP</sequence>
<comment type="similarity">
    <text evidence="1">Belongs to the HAD-like hydrolase superfamily.</text>
</comment>
<evidence type="ECO:0000313" key="2">
    <source>
        <dbReference type="EMBL" id="MCW1924927.1"/>
    </source>
</evidence>
<reference evidence="2 3" key="1">
    <citation type="submission" date="2022-10" db="EMBL/GenBank/DDBJ databases">
        <title>Luteolibacter arcticus strain CCTCC AB 2014275, whole genome shotgun sequencing project.</title>
        <authorList>
            <person name="Zhao G."/>
            <person name="Shen L."/>
        </authorList>
    </citation>
    <scope>NUCLEOTIDE SEQUENCE [LARGE SCALE GENOMIC DNA]</scope>
    <source>
        <strain evidence="2 3">CCTCC AB 2014275</strain>
    </source>
</reference>
<keyword evidence="2" id="KW-0378">Hydrolase</keyword>
<dbReference type="InterPro" id="IPR036412">
    <property type="entry name" value="HAD-like_sf"/>
</dbReference>
<name>A0ABT3GN47_9BACT</name>
<dbReference type="NCBIfam" id="TIGR01460">
    <property type="entry name" value="HAD-SF-IIA"/>
    <property type="match status" value="1"/>
</dbReference>
<protein>
    <submittedName>
        <fullName evidence="2">HAD-IIA family hydrolase</fullName>
    </submittedName>
</protein>
<gene>
    <name evidence="2" type="ORF">OKA05_20360</name>
</gene>
<dbReference type="EMBL" id="JAPDDT010000010">
    <property type="protein sequence ID" value="MCW1924927.1"/>
    <property type="molecule type" value="Genomic_DNA"/>
</dbReference>
<evidence type="ECO:0000256" key="1">
    <source>
        <dbReference type="PIRNR" id="PIRNR000915"/>
    </source>
</evidence>
<dbReference type="Gene3D" id="3.40.50.1000">
    <property type="entry name" value="HAD superfamily/HAD-like"/>
    <property type="match status" value="2"/>
</dbReference>
<dbReference type="CDD" id="cd07530">
    <property type="entry name" value="HAD_Pase_UmpH-like"/>
    <property type="match status" value="1"/>
</dbReference>
<accession>A0ABT3GN47</accession>
<dbReference type="PANTHER" id="PTHR19288:SF46">
    <property type="entry name" value="HALOACID DEHALOGENASE-LIKE HYDROLASE DOMAIN-CONTAINING PROTEIN 2"/>
    <property type="match status" value="1"/>
</dbReference>
<proteinExistence type="inferred from homology"/>
<dbReference type="InterPro" id="IPR006357">
    <property type="entry name" value="HAD-SF_hydro_IIA"/>
</dbReference>
<dbReference type="SUPFAM" id="SSF56784">
    <property type="entry name" value="HAD-like"/>
    <property type="match status" value="1"/>
</dbReference>
<dbReference type="PIRSF" id="PIRSF000915">
    <property type="entry name" value="PGP-type_phosphatase"/>
    <property type="match status" value="1"/>
</dbReference>
<organism evidence="2 3">
    <name type="scientific">Luteolibacter arcticus</name>
    <dbReference type="NCBI Taxonomy" id="1581411"/>
    <lineage>
        <taxon>Bacteria</taxon>
        <taxon>Pseudomonadati</taxon>
        <taxon>Verrucomicrobiota</taxon>
        <taxon>Verrucomicrobiia</taxon>
        <taxon>Verrucomicrobiales</taxon>
        <taxon>Verrucomicrobiaceae</taxon>
        <taxon>Luteolibacter</taxon>
    </lineage>
</organism>
<dbReference type="Pfam" id="PF13344">
    <property type="entry name" value="Hydrolase_6"/>
    <property type="match status" value="1"/>
</dbReference>
<dbReference type="GO" id="GO:0016787">
    <property type="term" value="F:hydrolase activity"/>
    <property type="evidence" value="ECO:0007669"/>
    <property type="project" value="UniProtKB-KW"/>
</dbReference>